<feature type="domain" description="N-acetyltransferase" evidence="1">
    <location>
        <begin position="1"/>
        <end position="154"/>
    </location>
</feature>
<dbReference type="GO" id="GO:0016747">
    <property type="term" value="F:acyltransferase activity, transferring groups other than amino-acyl groups"/>
    <property type="evidence" value="ECO:0007669"/>
    <property type="project" value="InterPro"/>
</dbReference>
<evidence type="ECO:0000313" key="2">
    <source>
        <dbReference type="EMBL" id="HJB59289.1"/>
    </source>
</evidence>
<reference evidence="2" key="2">
    <citation type="submission" date="2021-04" db="EMBL/GenBank/DDBJ databases">
        <authorList>
            <person name="Gilroy R."/>
        </authorList>
    </citation>
    <scope>NUCLEOTIDE SEQUENCE</scope>
    <source>
        <strain evidence="2">ChiHjej9B8-13557</strain>
    </source>
</reference>
<evidence type="ECO:0000313" key="3">
    <source>
        <dbReference type="Proteomes" id="UP000824211"/>
    </source>
</evidence>
<dbReference type="InterPro" id="IPR016181">
    <property type="entry name" value="Acyl_CoA_acyltransferase"/>
</dbReference>
<reference evidence="2" key="1">
    <citation type="journal article" date="2021" name="PeerJ">
        <title>Extensive microbial diversity within the chicken gut microbiome revealed by metagenomics and culture.</title>
        <authorList>
            <person name="Gilroy R."/>
            <person name="Ravi A."/>
            <person name="Getino M."/>
            <person name="Pursley I."/>
            <person name="Horton D.L."/>
            <person name="Alikhan N.F."/>
            <person name="Baker D."/>
            <person name="Gharbi K."/>
            <person name="Hall N."/>
            <person name="Watson M."/>
            <person name="Adriaenssens E.M."/>
            <person name="Foster-Nyarko E."/>
            <person name="Jarju S."/>
            <person name="Secka A."/>
            <person name="Antonio M."/>
            <person name="Oren A."/>
            <person name="Chaudhuri R.R."/>
            <person name="La Ragione R."/>
            <person name="Hildebrand F."/>
            <person name="Pallen M.J."/>
        </authorList>
    </citation>
    <scope>NUCLEOTIDE SEQUENCE</scope>
    <source>
        <strain evidence="2">ChiHjej9B8-13557</strain>
    </source>
</reference>
<dbReference type="InterPro" id="IPR000182">
    <property type="entry name" value="GNAT_dom"/>
</dbReference>
<dbReference type="PROSITE" id="PS51186">
    <property type="entry name" value="GNAT"/>
    <property type="match status" value="1"/>
</dbReference>
<accession>A0A9D2MG03</accession>
<organism evidence="2 3">
    <name type="scientific">Candidatus Faecalibacterium faecipullorum</name>
    <dbReference type="NCBI Taxonomy" id="2838578"/>
    <lineage>
        <taxon>Bacteria</taxon>
        <taxon>Bacillati</taxon>
        <taxon>Bacillota</taxon>
        <taxon>Clostridia</taxon>
        <taxon>Eubacteriales</taxon>
        <taxon>Oscillospiraceae</taxon>
        <taxon>Faecalibacterium</taxon>
    </lineage>
</organism>
<protein>
    <recommendedName>
        <fullName evidence="1">N-acetyltransferase domain-containing protein</fullName>
    </recommendedName>
</protein>
<comment type="caution">
    <text evidence="2">The sequence shown here is derived from an EMBL/GenBank/DDBJ whole genome shotgun (WGS) entry which is preliminary data.</text>
</comment>
<proteinExistence type="predicted"/>
<gene>
    <name evidence="2" type="ORF">H9771_06515</name>
</gene>
<dbReference type="EMBL" id="DWXX01000114">
    <property type="protein sequence ID" value="HJB59289.1"/>
    <property type="molecule type" value="Genomic_DNA"/>
</dbReference>
<sequence length="275" mass="30069">MFRLMEPADLPAMEQLWAAQQGGPAELAEKAILRFAGAENAYVAPAADGLRAMVLAVPVTLQGRPGCYLCGLSAREDAWADGAAAGLLDYACEEQARRGAAFLAAAPAGAQQAAFYADRGFARAFPLRCLTKEVRRNLWSQAEFDAVTAKKLCELRRRYCPDAVELDPGRMAVVLGDLYARGVTIVSGPHGYGLYFRREETLYFIELMADDDRSAEVLMEAARQKEVVVEKAVITVGAEQPLFYGEGTRQDYGMIRFAGPPFDVSGCYMRLMLDS</sequence>
<dbReference type="Gene3D" id="3.40.630.30">
    <property type="match status" value="1"/>
</dbReference>
<dbReference type="Proteomes" id="UP000824211">
    <property type="component" value="Unassembled WGS sequence"/>
</dbReference>
<dbReference type="AlphaFoldDB" id="A0A9D2MG03"/>
<name>A0A9D2MG03_9FIRM</name>
<evidence type="ECO:0000259" key="1">
    <source>
        <dbReference type="PROSITE" id="PS51186"/>
    </source>
</evidence>
<dbReference type="SUPFAM" id="SSF55729">
    <property type="entry name" value="Acyl-CoA N-acyltransferases (Nat)"/>
    <property type="match status" value="1"/>
</dbReference>